<evidence type="ECO:0000256" key="1">
    <source>
        <dbReference type="SAM" id="MobiDB-lite"/>
    </source>
</evidence>
<evidence type="ECO:0000313" key="3">
    <source>
        <dbReference type="Proteomes" id="UP001552299"/>
    </source>
</evidence>
<sequence length="119" mass="13432">MITIRHWQGSGGGDSMQGNYRQGDGNRQGNCSFINLDMSDSRHCQASNTIGNRRQTIIWYFYLGRSSPDFSVSQNSVISWPSLHYLKLDLGHLQKTRVLIGGNCCARASFLEHKESNHL</sequence>
<protein>
    <submittedName>
        <fullName evidence="2">Uncharacterized protein</fullName>
    </submittedName>
</protein>
<reference evidence="2 3" key="1">
    <citation type="journal article" date="2024" name="Plant Biotechnol. J.">
        <title>Dendrobium thyrsiflorum genome and its molecular insights into genes involved in important horticultural traits.</title>
        <authorList>
            <person name="Chen B."/>
            <person name="Wang J.Y."/>
            <person name="Zheng P.J."/>
            <person name="Li K.L."/>
            <person name="Liang Y.M."/>
            <person name="Chen X.F."/>
            <person name="Zhang C."/>
            <person name="Zhao X."/>
            <person name="He X."/>
            <person name="Zhang G.Q."/>
            <person name="Liu Z.J."/>
            <person name="Xu Q."/>
        </authorList>
    </citation>
    <scope>NUCLEOTIDE SEQUENCE [LARGE SCALE GENOMIC DNA]</scope>
    <source>
        <strain evidence="2">GZMU011</strain>
    </source>
</reference>
<evidence type="ECO:0000313" key="2">
    <source>
        <dbReference type="EMBL" id="KAL0909113.1"/>
    </source>
</evidence>
<organism evidence="2 3">
    <name type="scientific">Dendrobium thyrsiflorum</name>
    <name type="common">Pinecone-like raceme dendrobium</name>
    <name type="synonym">Orchid</name>
    <dbReference type="NCBI Taxonomy" id="117978"/>
    <lineage>
        <taxon>Eukaryota</taxon>
        <taxon>Viridiplantae</taxon>
        <taxon>Streptophyta</taxon>
        <taxon>Embryophyta</taxon>
        <taxon>Tracheophyta</taxon>
        <taxon>Spermatophyta</taxon>
        <taxon>Magnoliopsida</taxon>
        <taxon>Liliopsida</taxon>
        <taxon>Asparagales</taxon>
        <taxon>Orchidaceae</taxon>
        <taxon>Epidendroideae</taxon>
        <taxon>Malaxideae</taxon>
        <taxon>Dendrobiinae</taxon>
        <taxon>Dendrobium</taxon>
    </lineage>
</organism>
<dbReference type="Proteomes" id="UP001552299">
    <property type="component" value="Unassembled WGS sequence"/>
</dbReference>
<gene>
    <name evidence="2" type="ORF">M5K25_023644</name>
</gene>
<name>A0ABD0U8Q1_DENTH</name>
<proteinExistence type="predicted"/>
<keyword evidence="3" id="KW-1185">Reference proteome</keyword>
<accession>A0ABD0U8Q1</accession>
<comment type="caution">
    <text evidence="2">The sequence shown here is derived from an EMBL/GenBank/DDBJ whole genome shotgun (WGS) entry which is preliminary data.</text>
</comment>
<feature type="region of interest" description="Disordered" evidence="1">
    <location>
        <begin position="1"/>
        <end position="22"/>
    </location>
</feature>
<dbReference type="AlphaFoldDB" id="A0ABD0U8Q1"/>
<dbReference type="EMBL" id="JANQDX010000017">
    <property type="protein sequence ID" value="KAL0909113.1"/>
    <property type="molecule type" value="Genomic_DNA"/>
</dbReference>